<protein>
    <submittedName>
        <fullName evidence="1">Uncharacterized protein</fullName>
    </submittedName>
</protein>
<dbReference type="Proteomes" id="UP000826195">
    <property type="component" value="Unassembled WGS sequence"/>
</dbReference>
<name>A0AAV7IHJ2_COTGL</name>
<evidence type="ECO:0000313" key="2">
    <source>
        <dbReference type="Proteomes" id="UP000826195"/>
    </source>
</evidence>
<proteinExistence type="predicted"/>
<evidence type="ECO:0000313" key="1">
    <source>
        <dbReference type="EMBL" id="KAH0551881.1"/>
    </source>
</evidence>
<dbReference type="AlphaFoldDB" id="A0AAV7IHJ2"/>
<dbReference type="EMBL" id="JAHXZJ010001492">
    <property type="protein sequence ID" value="KAH0551881.1"/>
    <property type="molecule type" value="Genomic_DNA"/>
</dbReference>
<sequence length="198" mass="22414">MLMLTLLENFFKATKMSRGLVYVHTPQVEEAQEDLEITVTSQTLNPLALMLGKQVMSCSFDDSGGDDGDGDDCGDDGDGFWATIGAFPIRYDLTLRTGLHTCAWLQRERRQDKIPREGGEPRSGENEETTLVKEREGMITRLGNIPGYGQSFTCIMLHFTCLFQLWNFKSSVVTFTFQSDHSWSSLITWRTYADDSRD</sequence>
<accession>A0AAV7IHJ2</accession>
<gene>
    <name evidence="1" type="ORF">KQX54_002503</name>
</gene>
<organism evidence="1 2">
    <name type="scientific">Cotesia glomerata</name>
    <name type="common">Lepidopteran parasitic wasp</name>
    <name type="synonym">Apanteles glomeratus</name>
    <dbReference type="NCBI Taxonomy" id="32391"/>
    <lineage>
        <taxon>Eukaryota</taxon>
        <taxon>Metazoa</taxon>
        <taxon>Ecdysozoa</taxon>
        <taxon>Arthropoda</taxon>
        <taxon>Hexapoda</taxon>
        <taxon>Insecta</taxon>
        <taxon>Pterygota</taxon>
        <taxon>Neoptera</taxon>
        <taxon>Endopterygota</taxon>
        <taxon>Hymenoptera</taxon>
        <taxon>Apocrita</taxon>
        <taxon>Ichneumonoidea</taxon>
        <taxon>Braconidae</taxon>
        <taxon>Microgastrinae</taxon>
        <taxon>Cotesia</taxon>
    </lineage>
</organism>
<keyword evidence="2" id="KW-1185">Reference proteome</keyword>
<comment type="caution">
    <text evidence="1">The sequence shown here is derived from an EMBL/GenBank/DDBJ whole genome shotgun (WGS) entry which is preliminary data.</text>
</comment>
<reference evidence="1 2" key="1">
    <citation type="journal article" date="2021" name="J. Hered.">
        <title>A chromosome-level genome assembly of the parasitoid wasp, Cotesia glomerata (Hymenoptera: Braconidae).</title>
        <authorList>
            <person name="Pinto B.J."/>
            <person name="Weis J.J."/>
            <person name="Gamble T."/>
            <person name="Ode P.J."/>
            <person name="Paul R."/>
            <person name="Zaspel J.M."/>
        </authorList>
    </citation>
    <scope>NUCLEOTIDE SEQUENCE [LARGE SCALE GENOMIC DNA]</scope>
    <source>
        <strain evidence="1">CgM1</strain>
    </source>
</reference>